<organism evidence="1">
    <name type="scientific">Terrestrivirus sp</name>
    <dbReference type="NCBI Taxonomy" id="2487775"/>
    <lineage>
        <taxon>Viruses</taxon>
        <taxon>Varidnaviria</taxon>
        <taxon>Bamfordvirae</taxon>
        <taxon>Nucleocytoviricota</taxon>
        <taxon>Megaviricetes</taxon>
        <taxon>Imitervirales</taxon>
        <taxon>Mimiviridae</taxon>
        <taxon>Klosneuvirinae</taxon>
    </lineage>
</organism>
<evidence type="ECO:0000313" key="1">
    <source>
        <dbReference type="EMBL" id="AYV75255.1"/>
    </source>
</evidence>
<name>A0A3G4ZK88_9VIRU</name>
<proteinExistence type="predicted"/>
<accession>A0A3G4ZK88</accession>
<dbReference type="EMBL" id="MK071979">
    <property type="protein sequence ID" value="AYV75255.1"/>
    <property type="molecule type" value="Genomic_DNA"/>
</dbReference>
<reference evidence="1" key="1">
    <citation type="submission" date="2018-10" db="EMBL/GenBank/DDBJ databases">
        <title>Hidden diversity of soil giant viruses.</title>
        <authorList>
            <person name="Schulz F."/>
            <person name="Alteio L."/>
            <person name="Goudeau D."/>
            <person name="Ryan E.M."/>
            <person name="Malmstrom R.R."/>
            <person name="Blanchard J."/>
            <person name="Woyke T."/>
        </authorList>
    </citation>
    <scope>NUCLEOTIDE SEQUENCE</scope>
    <source>
        <strain evidence="1">TEV1</strain>
    </source>
</reference>
<protein>
    <submittedName>
        <fullName evidence="1">Uncharacterized protein</fullName>
    </submittedName>
</protein>
<gene>
    <name evidence="1" type="ORF">Terrestrivirus1_129</name>
</gene>
<sequence length="156" mass="17715">MLSYLARGVVRMVWPFSNTDNVPVTVTNTTQIKFMDQVEKNRPVIFVRFDDQEVNGKIYENTLTFPIKVQDQELFSKSNMETFTSEFRNLLTPPVLDAIFDGETIIFVGFNIAEETKTRVMVDGFITPAVNLTKKFGIDITGIETNTKNTTNKSTS</sequence>